<dbReference type="EMBL" id="AAAQQZ010000002">
    <property type="protein sequence ID" value="EAE1338286.1"/>
    <property type="molecule type" value="Genomic_DNA"/>
</dbReference>
<evidence type="ECO:0000313" key="3">
    <source>
        <dbReference type="EMBL" id="EAC5550046.1"/>
    </source>
</evidence>
<evidence type="ECO:0000313" key="94">
    <source>
        <dbReference type="Proteomes" id="UP000844415"/>
    </source>
</evidence>
<dbReference type="EMBL" id="AABFVG010000005">
    <property type="protein sequence ID" value="EAH2282275.1"/>
    <property type="molecule type" value="Genomic_DNA"/>
</dbReference>
<evidence type="ECO:0000313" key="50">
    <source>
        <dbReference type="EMBL" id="RKA06613.1"/>
    </source>
</evidence>
<dbReference type="EMBL" id="AABEKY010000001">
    <property type="protein sequence ID" value="EAG9385993.1"/>
    <property type="molecule type" value="Genomic_DNA"/>
</dbReference>
<dbReference type="EMBL" id="AAAKQF010000004">
    <property type="protein sequence ID" value="EAC9040048.1"/>
    <property type="molecule type" value="Genomic_DNA"/>
</dbReference>
<dbReference type="Pfam" id="PF04298">
    <property type="entry name" value="Zn_peptidase_2"/>
    <property type="match status" value="1"/>
</dbReference>
<dbReference type="GO" id="GO:0006508">
    <property type="term" value="P:proteolysis"/>
    <property type="evidence" value="ECO:0007669"/>
    <property type="project" value="UniProtKB-KW"/>
</dbReference>
<dbReference type="EMBL" id="AAHZFY010000004">
    <property type="protein sequence ID" value="ECB9512801.1"/>
    <property type="molecule type" value="Genomic_DNA"/>
</dbReference>
<evidence type="ECO:0000313" key="23">
    <source>
        <dbReference type="EMBL" id="EAG9385993.1"/>
    </source>
</evidence>
<evidence type="ECO:0000313" key="25">
    <source>
        <dbReference type="EMBL" id="EAH2282275.1"/>
    </source>
</evidence>
<reference evidence="49 95" key="1">
    <citation type="submission" date="2016-09" db="EMBL/GenBank/DDBJ databases">
        <title>100K Listeria isolates.</title>
        <authorList>
            <person name="Chen P."/>
            <person name="Weimer B.C."/>
            <person name="Kong N."/>
            <person name="Huang B."/>
        </authorList>
    </citation>
    <scope>NUCLEOTIDE SEQUENCE [LARGE SCALE GENOMIC DNA]</scope>
    <source>
        <strain evidence="49 95">BCW_2383</strain>
    </source>
</reference>
<evidence type="ECO:0000313" key="67">
    <source>
        <dbReference type="Proteomes" id="UP000403352"/>
    </source>
</evidence>
<evidence type="ECO:0000313" key="84">
    <source>
        <dbReference type="Proteomes" id="UP000533021"/>
    </source>
</evidence>
<dbReference type="EMBL" id="AANPAU010000005">
    <property type="protein sequence ID" value="EDP8514224.1"/>
    <property type="molecule type" value="Genomic_DNA"/>
</dbReference>
<dbReference type="EMBL" id="AABBHO010000002">
    <property type="protein sequence ID" value="EAG2995897.1"/>
    <property type="molecule type" value="Genomic_DNA"/>
</dbReference>
<dbReference type="Proteomes" id="UP000840197">
    <property type="component" value="Unassembled WGS sequence"/>
</dbReference>
<dbReference type="Proteomes" id="UP000566721">
    <property type="component" value="Unassembled WGS sequence"/>
</dbReference>
<evidence type="ECO:0000313" key="77">
    <source>
        <dbReference type="Proteomes" id="UP000481141"/>
    </source>
</evidence>
<evidence type="ECO:0000313" key="71">
    <source>
        <dbReference type="Proteomes" id="UP000455569"/>
    </source>
</evidence>
<dbReference type="Proteomes" id="UP000427828">
    <property type="component" value="Unassembled WGS sequence"/>
</dbReference>
<dbReference type="Proteomes" id="UP000843775">
    <property type="component" value="Unassembled WGS sequence"/>
</dbReference>
<evidence type="ECO:0000313" key="24">
    <source>
        <dbReference type="EMBL" id="EAG9518537.1"/>
    </source>
</evidence>
<evidence type="ECO:0000313" key="22">
    <source>
        <dbReference type="EMBL" id="EAG6991052.1"/>
    </source>
</evidence>
<evidence type="ECO:0000313" key="4">
    <source>
        <dbReference type="EMBL" id="EAC6546877.1"/>
    </source>
</evidence>
<dbReference type="Proteomes" id="UP000376505">
    <property type="component" value="Unassembled WGS sequence"/>
</dbReference>
<dbReference type="EMBL" id="DAAJCS010000003">
    <property type="protein sequence ID" value="HAC0012356.1"/>
    <property type="molecule type" value="Genomic_DNA"/>
</dbReference>
<dbReference type="EMBL" id="AAAREG010000004">
    <property type="protein sequence ID" value="EAE2353984.1"/>
    <property type="molecule type" value="Genomic_DNA"/>
</dbReference>
<dbReference type="EMBL" id="AALEDS010000003">
    <property type="protein sequence ID" value="ECY6543695.1"/>
    <property type="molecule type" value="Genomic_DNA"/>
</dbReference>
<dbReference type="EMBL" id="AABAGT010000001">
    <property type="protein sequence ID" value="EAG0865773.1"/>
    <property type="molecule type" value="Genomic_DNA"/>
</dbReference>
<dbReference type="Proteomes" id="UP000345329">
    <property type="component" value="Unassembled WGS sequence"/>
</dbReference>
<protein>
    <submittedName>
        <fullName evidence="2">Zinc metallopeptidase</fullName>
    </submittedName>
    <submittedName>
        <fullName evidence="36">Zn-dependent protease</fullName>
    </submittedName>
</protein>
<evidence type="ECO:0000313" key="82">
    <source>
        <dbReference type="Proteomes" id="UP000528151"/>
    </source>
</evidence>
<evidence type="ECO:0000313" key="80">
    <source>
        <dbReference type="Proteomes" id="UP000525850"/>
    </source>
</evidence>
<dbReference type="EMBL" id="AAANYR010000002">
    <property type="protein sequence ID" value="EAD5785682.1"/>
    <property type="molecule type" value="Genomic_DNA"/>
</dbReference>
<reference evidence="41" key="9">
    <citation type="submission" date="2020-01" db="EMBL/GenBank/DDBJ databases">
        <authorList>
            <consortium name="NCBI Pathogen Detection Project"/>
        </authorList>
    </citation>
    <scope>NUCLEOTIDE SEQUENCE</scope>
    <source>
        <strain evidence="40">09CEB371LM</strain>
        <strain evidence="46">2017-325981-023-01</strain>
        <strain evidence="42">CFIAFB20100120</strain>
        <strain evidence="41">CFIAFB20130012</strain>
        <strain evidence="44">CFIAFB20170037</strain>
        <strain evidence="43">CFIAFB20170045</strain>
        <strain evidence="45">DMG1500109</strain>
    </source>
</reference>
<dbReference type="Proteomes" id="UP000527632">
    <property type="component" value="Unassembled WGS sequence"/>
</dbReference>
<reference evidence="50 51" key="2">
    <citation type="journal article" date="2018" name="BMC Genomics">
        <title>Genes significantly associated with lineage II food isolates of Listeria monocytogenes.</title>
        <authorList>
            <person name="Pirone-Davies C."/>
            <person name="Chen Y."/>
            <person name="Pightling A."/>
            <person name="Ryan G."/>
            <person name="Wang Y."/>
            <person name="Yao K."/>
            <person name="Hoffmann M."/>
            <person name="Allard M.W."/>
        </authorList>
    </citation>
    <scope>NUCLEOTIDE SEQUENCE [LARGE SCALE GENOMIC DNA]</scope>
    <source>
        <strain evidence="50 51">PNUSAL000550</strain>
    </source>
</reference>
<evidence type="ECO:0000313" key="8">
    <source>
        <dbReference type="EMBL" id="EAD3793543.1"/>
    </source>
</evidence>
<dbReference type="EMBL" id="AAAIKW010000005">
    <property type="protein sequence ID" value="EAC4552656.1"/>
    <property type="molecule type" value="Genomic_DNA"/>
</dbReference>
<dbReference type="Proteomes" id="UP000530452">
    <property type="component" value="Unassembled WGS sequence"/>
</dbReference>
<dbReference type="EMBL" id="AAAJWF010000007">
    <property type="protein sequence ID" value="EAC7481300.1"/>
    <property type="molecule type" value="Genomic_DNA"/>
</dbReference>
<evidence type="ECO:0000313" key="44">
    <source>
        <dbReference type="EMBL" id="HAC0275540.1"/>
    </source>
</evidence>
<dbReference type="EMBL" id="DAAIHR010000003">
    <property type="protein sequence ID" value="HAB8397684.1"/>
    <property type="molecule type" value="Genomic_DNA"/>
</dbReference>
<dbReference type="Proteomes" id="UP000339309">
    <property type="component" value="Unassembled WGS sequence"/>
</dbReference>
<evidence type="ECO:0000313" key="93">
    <source>
        <dbReference type="Proteomes" id="UP000843775"/>
    </source>
</evidence>
<evidence type="ECO:0000313" key="89">
    <source>
        <dbReference type="Proteomes" id="UP000549379"/>
    </source>
</evidence>
<dbReference type="EMBL" id="QXLS01000006">
    <property type="protein sequence ID" value="RKA06613.1"/>
    <property type="molecule type" value="Genomic_DNA"/>
</dbReference>
<dbReference type="Proteomes" id="UP000460224">
    <property type="component" value="Unassembled WGS sequence"/>
</dbReference>
<dbReference type="EMBL" id="DABJAN010000002">
    <property type="protein sequence ID" value="HAJ9593108.1"/>
    <property type="molecule type" value="Genomic_DNA"/>
</dbReference>
<evidence type="ECO:0000313" key="68">
    <source>
        <dbReference type="Proteomes" id="UP000410967"/>
    </source>
</evidence>
<evidence type="ECO:0000313" key="63">
    <source>
        <dbReference type="Proteomes" id="UP000376505"/>
    </source>
</evidence>
<evidence type="ECO:0000313" key="57">
    <source>
        <dbReference type="Proteomes" id="UP000350032"/>
    </source>
</evidence>
<gene>
    <name evidence="14" type="ORF">A8L61_00605</name>
    <name evidence="22" type="ORF">AB917_10640</name>
    <name evidence="2" type="ORF">ABZ57_09180</name>
    <name evidence="49" type="ORF">AJL21_09070</name>
    <name evidence="11" type="ORF">ART25_05090</name>
    <name evidence="3" type="ORF">ARY78_06370</name>
    <name evidence="17" type="ORF">B1N52_11565</name>
    <name evidence="16" type="ORF">B1S26_04040</name>
    <name evidence="18" type="ORF">B5K54_01160</name>
    <name evidence="15" type="ORF">BB997_09420</name>
    <name evidence="33" type="ORF">BCZ19_10235</name>
    <name evidence="20" type="ORF">CA369_07150</name>
    <name evidence="19" type="ORF">CAV64_11945</name>
    <name evidence="23" type="ORF">CW845_00610</name>
    <name evidence="25" type="ORF">D4920_09355</name>
    <name evidence="24" type="ORF">D4B11_02050</name>
    <name evidence="26" type="ORF">D5N24_08710</name>
    <name evidence="28" type="ORF">D7104_02675</name>
    <name evidence="47" type="ORF">DCK61_05970</name>
    <name evidence="21" type="ORF">DCT16_12440</name>
    <name evidence="5" type="ORF">DQ70_11475</name>
    <name evidence="4" type="ORF">DU018_00725</name>
    <name evidence="50" type="ORF">DYZ80_02508</name>
    <name evidence="13" type="ORF">E1W56_10125</name>
    <name evidence="27" type="ORF">E5F58_06120</name>
    <name evidence="10" type="ORF">EX365_03785</name>
    <name evidence="9" type="ORF">EXZ73_01975</name>
    <name evidence="34" type="ORF">F6436_05060</name>
    <name evidence="35" type="ORF">F6515_00605</name>
    <name evidence="29" type="ORF">FA835_01520</name>
    <name evidence="31" type="ORF">FLQ97_03540</name>
    <name evidence="30" type="ORF">FLR03_05965</name>
    <name evidence="32" type="ORF">FNX40_06145</name>
    <name evidence="38" type="ORF">FV747_08220</name>
    <name evidence="39" type="ORF">G3O21_001648</name>
    <name evidence="40" type="ORF">GHH22_00725</name>
    <name evidence="45" type="ORF">GI949_09150</name>
    <name evidence="37" type="ORF">GJW51_08220</name>
    <name evidence="36" type="ORF">GQG13_12555</name>
    <name evidence="41" type="ORF">GYR60_04060</name>
    <name evidence="42" type="ORF">GYS09_02645</name>
    <name evidence="43" type="ORF">GYX23_05010</name>
    <name evidence="44" type="ORF">GYY14_09185</name>
    <name evidence="46" type="ORF">HQN34_001306</name>
    <name evidence="48" type="ORF">HZJ64_09240</name>
    <name evidence="6" type="ORF">KV70_07505</name>
    <name evidence="7" type="ORF">QD52_12465</name>
    <name evidence="8" type="ORF">UI29_12345</name>
    <name evidence="12" type="ORF">Y261_06485</name>
</gene>
<sequence length="227" mass="24793">MSFSQYIIYFIIVAAIPLWAQYRVKTTYAHYSKVGVANGLTGAEVARHILDTNGLTNVPVHETKGILSDHYDPRKKAVFLSEANFRGRSIAGAAVAAHEVGHAIQDQQDYAFMRFRSALVPVTMFSSNISWVFLIIGMLANVASFMLLGIILMAVGVLFQLITLPVEFDASKRALVQLESGGLVASSELPQAKKVLSAAAMTYVAAMAVAVLELLRLLLIFTNMNRN</sequence>
<evidence type="ECO:0000313" key="72">
    <source>
        <dbReference type="Proteomes" id="UP000460224"/>
    </source>
</evidence>
<accession>A0A0B8R5U5</accession>
<evidence type="ECO:0000313" key="49">
    <source>
        <dbReference type="EMBL" id="OET49816.1"/>
    </source>
</evidence>
<evidence type="ECO:0000313" key="20">
    <source>
        <dbReference type="EMBL" id="EAG4462056.1"/>
    </source>
</evidence>
<dbReference type="EMBL" id="AABGUK010000002">
    <property type="protein sequence ID" value="EAH4241581.1"/>
    <property type="molecule type" value="Genomic_DNA"/>
</dbReference>
<dbReference type="EMBL" id="AACKDQ010000002">
    <property type="protein sequence ID" value="EAK9315779.1"/>
    <property type="molecule type" value="Genomic_DNA"/>
</dbReference>
<evidence type="ECO:0000313" key="31">
    <source>
        <dbReference type="EMBL" id="ECB9512801.1"/>
    </source>
</evidence>
<dbReference type="KEGG" id="lmv:Y193_05960"/>
<dbReference type="Proteomes" id="UP000528151">
    <property type="component" value="Unassembled WGS sequence"/>
</dbReference>
<dbReference type="InterPro" id="IPR007395">
    <property type="entry name" value="Zn_peptidase_2"/>
</dbReference>
<reference evidence="53 54" key="5">
    <citation type="submission" date="2018-06" db="EMBL/GenBank/DDBJ databases">
        <authorList>
            <consortium name="PulseNet: The National Subtyping Network for Foodborne Disease Surveillance"/>
            <person name="Tarr C.L."/>
            <person name="Trees E."/>
            <person name="Katz L.S."/>
            <person name="Carleton-Romer H.A."/>
            <person name="Stroika S."/>
            <person name="Kucerova Z."/>
            <person name="Roache K.F."/>
            <person name="Sabol A.L."/>
            <person name="Besser J."/>
            <person name="Gerner-Smidt P."/>
        </authorList>
    </citation>
    <scope>NUCLEOTIDE SEQUENCE [LARGE SCALE GENOMIC DNA]</scope>
    <source>
        <strain evidence="2 54">2015L-6227</strain>
        <strain evidence="12 53">PNUSAL000134</strain>
        <strain evidence="6 58">PNUSAL000910</strain>
        <strain evidence="14 59">PNUSAL002180</strain>
        <strain evidence="15 75">PNUSAL002298</strain>
        <strain evidence="28 57">PNUSAL004402</strain>
        <strain evidence="35 78">PNUSAL005692</strain>
    </source>
</reference>
<evidence type="ECO:0000313" key="42">
    <source>
        <dbReference type="EMBL" id="HAB8556187.1"/>
    </source>
</evidence>
<evidence type="ECO:0000313" key="76">
    <source>
        <dbReference type="Proteomes" id="UP000478704"/>
    </source>
</evidence>
<evidence type="ECO:0000313" key="62">
    <source>
        <dbReference type="Proteomes" id="UP000368512"/>
    </source>
</evidence>
<evidence type="ECO:0000313" key="79">
    <source>
        <dbReference type="Proteomes" id="UP000522199"/>
    </source>
</evidence>
<reference evidence="37 73" key="8">
    <citation type="submission" date="2019-11" db="EMBL/GenBank/DDBJ databases">
        <authorList>
            <consortium name="GenomeTrakr: Next Generation Sequencing Network for Food Pathogen Tracability"/>
        </authorList>
    </citation>
    <scope>NUCLEOTIDE SEQUENCE [LARGE SCALE GENOMIC DNA]</scope>
    <source>
        <strain evidence="18 89">10B02965A-1</strain>
        <strain evidence="5 62">CFSAN008042</strain>
        <strain evidence="20 82">CFSAN063727</strain>
        <strain evidence="36 71">CFSAN102901</strain>
        <strain evidence="11 64">FDA00006494</strain>
        <strain evidence="3 61">FDA00007096</strain>
        <strain evidence="7 67">FDA00008584</strain>
        <strain evidence="16">FDA00011243</strain>
        <strain evidence="4 52">FDA00013332</strain>
        <strain evidence="10 55">FDA00013853</strain>
        <strain evidence="30 69">FDA00014336</strain>
        <strain evidence="32 65">FDA00014370</strain>
        <strain evidence="31 66">FDA00014392</strain>
        <strain evidence="39">FDA00015054</strain>
        <strain evidence="19 85">FDA1005580-S054-001</strain>
        <strain evidence="76">FDA1090798-S029-001</strain>
        <strain evidence="77">FDA956581-098-004</strain>
        <strain evidence="17 80">FDA960927-006-004</strain>
        <strain evidence="21 90">FLAG-38921</strain>
        <strain evidence="33 70">FLAG-51482A</strain>
        <strain evidence="9 63">FSIS31901579</strain>
        <strain evidence="27 81">LS1344</strain>
        <strain evidence="37 73">OSF101448</strain>
        <strain evidence="8 56">VA-WGS-00405</strain>
    </source>
</reference>
<dbReference type="OMA" id="WAARTYV"/>
<dbReference type="EMBL" id="AABAYG010000002">
    <property type="protein sequence ID" value="EAG2244571.1"/>
    <property type="molecule type" value="Genomic_DNA"/>
</dbReference>
<dbReference type="EMBL" id="AAAJKI010000001">
    <property type="protein sequence ID" value="EAC6546877.1"/>
    <property type="molecule type" value="Genomic_DNA"/>
</dbReference>
<evidence type="ECO:0000313" key="52">
    <source>
        <dbReference type="Proteomes" id="UP000331186"/>
    </source>
</evidence>
<evidence type="ECO:0000313" key="95">
    <source>
        <dbReference type="Proteomes" id="UP000852906"/>
    </source>
</evidence>
<dbReference type="EMBL" id="AAASLB010000005">
    <property type="protein sequence ID" value="EAE4942389.1"/>
    <property type="molecule type" value="Genomic_DNA"/>
</dbReference>
<dbReference type="EMBL" id="AABGHY010000005">
    <property type="protein sequence ID" value="EAH3294474.1"/>
    <property type="molecule type" value="Genomic_DNA"/>
</dbReference>
<keyword evidence="36" id="KW-0378">Hydrolase</keyword>
<evidence type="ECO:0000313" key="19">
    <source>
        <dbReference type="EMBL" id="EAG4331951.1"/>
    </source>
</evidence>
<dbReference type="Proteomes" id="UP000546397">
    <property type="component" value="Unassembled WGS sequence"/>
</dbReference>
<evidence type="ECO:0000313" key="38">
    <source>
        <dbReference type="EMBL" id="EDO0985976.1"/>
    </source>
</evidence>
<evidence type="ECO:0000313" key="64">
    <source>
        <dbReference type="Proteomes" id="UP000379076"/>
    </source>
</evidence>
<dbReference type="EMBL" id="DAAIJL010000002">
    <property type="protein sequence ID" value="HAB8556187.1"/>
    <property type="molecule type" value="Genomic_DNA"/>
</dbReference>
<evidence type="ECO:0000313" key="26">
    <source>
        <dbReference type="EMBL" id="EAH3294474.1"/>
    </source>
</evidence>
<dbReference type="EMBL" id="AABBAW010000006">
    <property type="protein sequence ID" value="EAG2515799.1"/>
    <property type="molecule type" value="Genomic_DNA"/>
</dbReference>
<dbReference type="GO" id="GO:0008233">
    <property type="term" value="F:peptidase activity"/>
    <property type="evidence" value="ECO:0007669"/>
    <property type="project" value="UniProtKB-KW"/>
</dbReference>
<dbReference type="AlphaFoldDB" id="A0A0B8R5U5"/>
<dbReference type="Proteomes" id="UP000548278">
    <property type="component" value="Unassembled WGS sequence"/>
</dbReference>
<evidence type="ECO:0000313" key="30">
    <source>
        <dbReference type="EMBL" id="ECB9473226.1"/>
    </source>
</evidence>
<evidence type="ECO:0000313" key="11">
    <source>
        <dbReference type="EMBL" id="EAE1338286.1"/>
    </source>
</evidence>
<dbReference type="Proteomes" id="UP000844415">
    <property type="component" value="Unassembled WGS sequence"/>
</dbReference>
<evidence type="ECO:0000313" key="2">
    <source>
        <dbReference type="EMBL" id="EAC4552656.1"/>
    </source>
</evidence>
<evidence type="ECO:0000313" key="87">
    <source>
        <dbReference type="Proteomes" id="UP000546397"/>
    </source>
</evidence>
<evidence type="ECO:0000313" key="36">
    <source>
        <dbReference type="EMBL" id="EDN7715946.1"/>
    </source>
</evidence>
<dbReference type="EMBL" id="AABBYJ010000007">
    <property type="protein sequence ID" value="EAG4331951.1"/>
    <property type="molecule type" value="Genomic_DNA"/>
</dbReference>
<dbReference type="PANTHER" id="PTHR36434:SF1">
    <property type="entry name" value="MEMBRANE PROTEASE YUGP-RELATED"/>
    <property type="match status" value="1"/>
</dbReference>
<feature type="transmembrane region" description="Helical" evidence="1">
    <location>
        <begin position="6"/>
        <end position="24"/>
    </location>
</feature>
<keyword evidence="1" id="KW-0812">Transmembrane</keyword>
<dbReference type="Proteomes" id="UP000544530">
    <property type="component" value="Unassembled WGS sequence"/>
</dbReference>
<feature type="transmembrane region" description="Helical" evidence="1">
    <location>
        <begin position="145"/>
        <end position="164"/>
    </location>
</feature>
<dbReference type="EMBL" id="AAALRN010000006">
    <property type="protein sequence ID" value="EAD1185891.1"/>
    <property type="molecule type" value="Genomic_DNA"/>
</dbReference>
<dbReference type="EMBL" id="AALAQH010000005">
    <property type="protein sequence ID" value="ECX6925045.1"/>
    <property type="molecule type" value="Genomic_DNA"/>
</dbReference>
<evidence type="ECO:0000313" key="39">
    <source>
        <dbReference type="EMBL" id="EDP8514224.1"/>
    </source>
</evidence>
<reference evidence="91 92" key="3">
    <citation type="journal article" date="2018" name="Genome Biol.">
        <title>SKESA: strategic k-mer extension for scrupulous assemblies.</title>
        <authorList>
            <person name="Souvorov A."/>
            <person name="Agarwala R."/>
            <person name="Lipman D.J."/>
        </authorList>
    </citation>
    <scope>NUCLEOTIDE SEQUENCE [LARGE SCALE GENOMIC DNA]</scope>
    <source>
        <strain evidence="40">09CEB371LM</strain>
        <strain evidence="46">2017-325981-023-01</strain>
        <strain evidence="42 94">CFIAFB20100120</strain>
        <strain evidence="41 91">CFIAFB20130012</strain>
        <strain evidence="44">CFIAFB20170037</strain>
        <strain evidence="43 92">CFIAFB20170045</strain>
        <strain evidence="45 93">DMG1500109</strain>
    </source>
</reference>
<dbReference type="EMBL" id="DAAJFY010000005">
    <property type="protein sequence ID" value="HAC0275540.1"/>
    <property type="molecule type" value="Genomic_DNA"/>
</dbReference>
<evidence type="ECO:0000313" key="5">
    <source>
        <dbReference type="EMBL" id="EAC7481300.1"/>
    </source>
</evidence>
<dbReference type="Proteomes" id="UP000840039">
    <property type="component" value="Unassembled WGS sequence"/>
</dbReference>
<dbReference type="EMBL" id="AAAIXK010000003">
    <property type="protein sequence ID" value="EAC5550046.1"/>
    <property type="molecule type" value="Genomic_DNA"/>
</dbReference>
<dbReference type="EMBL" id="AALGDA010000001">
    <property type="protein sequence ID" value="ECY9781483.1"/>
    <property type="molecule type" value="Genomic_DNA"/>
</dbReference>
<evidence type="ECO:0000313" key="56">
    <source>
        <dbReference type="Proteomes" id="UP000345329"/>
    </source>
</evidence>
<evidence type="ECO:0000313" key="35">
    <source>
        <dbReference type="EMBL" id="ECY9781483.1"/>
    </source>
</evidence>
<evidence type="ECO:0000313" key="53">
    <source>
        <dbReference type="Proteomes" id="UP000336166"/>
    </source>
</evidence>
<dbReference type="EMBL" id="AABCVX010000006">
    <property type="protein sequence ID" value="EAG6170180.1"/>
    <property type="molecule type" value="Genomic_DNA"/>
</dbReference>
<evidence type="ECO:0000313" key="90">
    <source>
        <dbReference type="Proteomes" id="UP000566721"/>
    </source>
</evidence>
<name>A0A0B8R5U5_LISMN</name>
<dbReference type="EMBL" id="AANEHK010000006">
    <property type="protein sequence ID" value="EDO0985976.1"/>
    <property type="molecule type" value="Genomic_DNA"/>
</dbReference>
<dbReference type="EMBL" id="AACJYH010000002">
    <property type="protein sequence ID" value="EAK8896598.1"/>
    <property type="molecule type" value="Genomic_DNA"/>
</dbReference>
<dbReference type="Proteomes" id="UP000358545">
    <property type="component" value="Unassembled WGS sequence"/>
</dbReference>
<dbReference type="EMBL" id="DAAJZA010000005">
    <property type="protein sequence ID" value="HAC1755142.1"/>
    <property type="molecule type" value="Genomic_DNA"/>
</dbReference>
<evidence type="ECO:0000313" key="91">
    <source>
        <dbReference type="Proteomes" id="UP000840197"/>
    </source>
</evidence>
<evidence type="ECO:0000313" key="17">
    <source>
        <dbReference type="EMBL" id="EAG2515799.1"/>
    </source>
</evidence>
<proteinExistence type="predicted"/>
<dbReference type="Proteomes" id="UP000403352">
    <property type="component" value="Unassembled WGS sequence"/>
</dbReference>
<dbReference type="EMBL" id="AANCRK010000006">
    <property type="protein sequence ID" value="EDN7715946.1"/>
    <property type="molecule type" value="Genomic_DNA"/>
</dbReference>
<evidence type="ECO:0000313" key="66">
    <source>
        <dbReference type="Proteomes" id="UP000398321"/>
    </source>
</evidence>
<dbReference type="Proteomes" id="UP000336166">
    <property type="component" value="Unassembled WGS sequence"/>
</dbReference>
<evidence type="ECO:0000313" key="33">
    <source>
        <dbReference type="EMBL" id="ECX6925045.1"/>
    </source>
</evidence>
<feature type="transmembrane region" description="Helical" evidence="1">
    <location>
        <begin position="195"/>
        <end position="221"/>
    </location>
</feature>
<dbReference type="Proteomes" id="UP000533021">
    <property type="component" value="Unassembled WGS sequence"/>
</dbReference>
<evidence type="ECO:0000313" key="75">
    <source>
        <dbReference type="Proteomes" id="UP000478682"/>
    </source>
</evidence>
<dbReference type="Proteomes" id="UP000525850">
    <property type="component" value="Unassembled WGS sequence"/>
</dbReference>
<dbReference type="EMBL" id="AABDGJ010000007">
    <property type="protein sequence ID" value="EAG6991052.1"/>
    <property type="molecule type" value="Genomic_DNA"/>
</dbReference>
<dbReference type="Proteomes" id="UP000489121">
    <property type="component" value="Unassembled WGS sequence"/>
</dbReference>
<dbReference type="Proteomes" id="UP000365297">
    <property type="component" value="Unassembled WGS sequence"/>
</dbReference>
<dbReference type="Proteomes" id="UP000350032">
    <property type="component" value="Unassembled WGS sequence"/>
</dbReference>
<evidence type="ECO:0000313" key="6">
    <source>
        <dbReference type="EMBL" id="EAC9040048.1"/>
    </source>
</evidence>
<evidence type="ECO:0000313" key="43">
    <source>
        <dbReference type="EMBL" id="HAC0012356.1"/>
    </source>
</evidence>
<evidence type="ECO:0000313" key="32">
    <source>
        <dbReference type="EMBL" id="ECC1556388.1"/>
    </source>
</evidence>
<dbReference type="EMBL" id="DAAEEB010000001">
    <property type="protein sequence ID" value="HAA8051680.1"/>
    <property type="molecule type" value="Genomic_DNA"/>
</dbReference>
<evidence type="ECO:0000313" key="55">
    <source>
        <dbReference type="Proteomes" id="UP000344343"/>
    </source>
</evidence>
<dbReference type="Proteomes" id="UP000842809">
    <property type="component" value="Unassembled WGS sequence"/>
</dbReference>
<dbReference type="Proteomes" id="UP000549379">
    <property type="component" value="Unassembled WGS sequence"/>
</dbReference>
<evidence type="ECO:0000313" key="16">
    <source>
        <dbReference type="EMBL" id="EAG2244571.1"/>
    </source>
</evidence>
<evidence type="ECO:0000313" key="40">
    <source>
        <dbReference type="EMBL" id="HAA8051680.1"/>
    </source>
</evidence>
<evidence type="ECO:0000313" key="86">
    <source>
        <dbReference type="Proteomes" id="UP000544530"/>
    </source>
</evidence>
<dbReference type="Proteomes" id="UP000393182">
    <property type="component" value="Unassembled WGS sequence"/>
</dbReference>
<reference evidence="68 79" key="6">
    <citation type="submission" date="2019-04" db="EMBL/GenBank/DDBJ databases">
        <authorList>
            <consortium name="GenomeTrakr network: Whole genome sequencing for foodborne pathogen traceback"/>
        </authorList>
    </citation>
    <scope>NUCLEOTIDE SEQUENCE [LARGE SCALE GENOMIC DNA]</scope>
    <source>
        <strain evidence="22 88">CFSAN004300</strain>
        <strain evidence="23 79">CFSAN072474</strain>
        <strain evidence="34 60">FLAG-55987</strain>
        <strain evidence="29 68">PHLUSALM00088</strain>
    </source>
</reference>
<dbReference type="Proteomes" id="UP000841146">
    <property type="component" value="Unassembled WGS sequence"/>
</dbReference>
<evidence type="ECO:0000313" key="12">
    <source>
        <dbReference type="EMBL" id="EAE2353984.1"/>
    </source>
</evidence>
<dbReference type="Proteomes" id="UP000478704">
    <property type="component" value="Unassembled WGS sequence"/>
</dbReference>
<evidence type="ECO:0000313" key="7">
    <source>
        <dbReference type="EMBL" id="EAD1185891.1"/>
    </source>
</evidence>
<dbReference type="EMBL" id="QDAY01000002">
    <property type="protein sequence ID" value="KAA9450261.1"/>
    <property type="molecule type" value="Genomic_DNA"/>
</dbReference>
<keyword evidence="36" id="KW-0645">Protease</keyword>
<evidence type="ECO:0000313" key="46">
    <source>
        <dbReference type="EMBL" id="HAJ9593108.1"/>
    </source>
</evidence>
<evidence type="ECO:0000313" key="9">
    <source>
        <dbReference type="EMBL" id="EAD5773048.1"/>
    </source>
</evidence>
<dbReference type="Proteomes" id="UP000354255">
    <property type="component" value="Unassembled WGS sequence"/>
</dbReference>
<reference evidence="48 86" key="10">
    <citation type="submission" date="2020-06" db="EMBL/GenBank/DDBJ databases">
        <title>Two Listeria outbreaks in Switzerland in 2018 and 2020.</title>
        <authorList>
            <person name="Stevens M.J.A."/>
            <person name="Bloemberg G."/>
            <person name="Nusch-Inderbinnen M."/>
            <person name="Stephan R."/>
        </authorList>
    </citation>
    <scope>NUCLEOTIDE SEQUENCE [LARGE SCALE GENOMIC DNA]</scope>
    <source>
        <strain evidence="48 86">N18-0707</strain>
    </source>
</reference>
<evidence type="ECO:0000313" key="70">
    <source>
        <dbReference type="Proteomes" id="UP000427828"/>
    </source>
</evidence>
<feature type="transmembrane region" description="Helical" evidence="1">
    <location>
        <begin position="118"/>
        <end position="139"/>
    </location>
</feature>
<evidence type="ECO:0000313" key="81">
    <source>
        <dbReference type="Proteomes" id="UP000527632"/>
    </source>
</evidence>
<dbReference type="EMBL" id="AABBZO010000006">
    <property type="protein sequence ID" value="EAG4462056.1"/>
    <property type="molecule type" value="Genomic_DNA"/>
</dbReference>
<dbReference type="RefSeq" id="WP_003726515.1">
    <property type="nucleotide sequence ID" value="NC_021824.1"/>
</dbReference>
<dbReference type="EMBL" id="AANDSR010000004">
    <property type="protein sequence ID" value="EDN9836652.1"/>
    <property type="molecule type" value="Genomic_DNA"/>
</dbReference>
<evidence type="ECO:0000256" key="1">
    <source>
        <dbReference type="SAM" id="Phobius"/>
    </source>
</evidence>
<evidence type="ECO:0000313" key="45">
    <source>
        <dbReference type="EMBL" id="HAC1755142.1"/>
    </source>
</evidence>
<dbReference type="EMBL" id="AAIAJJ010000003">
    <property type="protein sequence ID" value="ECC1556388.1"/>
    <property type="molecule type" value="Genomic_DNA"/>
</dbReference>
<dbReference type="EMBL" id="AAHZFN010000006">
    <property type="protein sequence ID" value="ECB9473226.1"/>
    <property type="molecule type" value="Genomic_DNA"/>
</dbReference>
<evidence type="ECO:0000313" key="54">
    <source>
        <dbReference type="Proteomes" id="UP000339309"/>
    </source>
</evidence>
<dbReference type="Proteomes" id="UP000423131">
    <property type="component" value="Unassembled WGS sequence"/>
</dbReference>
<evidence type="ECO:0000313" key="27">
    <source>
        <dbReference type="EMBL" id="EAH4241581.1"/>
    </source>
</evidence>
<dbReference type="EMBL" id="AAAMZD010000006">
    <property type="protein sequence ID" value="EAD3793543.1"/>
    <property type="molecule type" value="Genomic_DNA"/>
</dbReference>
<evidence type="ECO:0000313" key="48">
    <source>
        <dbReference type="EMBL" id="NYA02017.1"/>
    </source>
</evidence>
<evidence type="ECO:0000313" key="13">
    <source>
        <dbReference type="EMBL" id="EAE4942389.1"/>
    </source>
</evidence>
<reference evidence="83 84" key="7">
    <citation type="submission" date="2019-04" db="EMBL/GenBank/DDBJ databases">
        <authorList>
            <person name="Ashton P.M."/>
            <person name="Dallman T."/>
            <person name="Nair S."/>
            <person name="De Pinna E."/>
            <person name="Peters T."/>
            <person name="Grant K."/>
        </authorList>
    </citation>
    <scope>NUCLEOTIDE SEQUENCE [LARGE SCALE GENOMIC DNA]</scope>
    <source>
        <strain evidence="25 84">282333</strain>
        <strain evidence="26 83">282352</strain>
        <strain evidence="24 87">289003</strain>
        <strain evidence="38 74">788324</strain>
        <strain evidence="13">RL15000286</strain>
    </source>
</reference>
<dbReference type="KEGG" id="lmok:CQ02_09950"/>
<evidence type="ECO:0000313" key="59">
    <source>
        <dbReference type="Proteomes" id="UP000358545"/>
    </source>
</evidence>
<dbReference type="Proteomes" id="UP000852906">
    <property type="component" value="Unassembled WGS sequence"/>
</dbReference>
<dbReference type="Proteomes" id="UP000843503">
    <property type="component" value="Unassembled WGS sequence"/>
</dbReference>
<evidence type="ECO:0000313" key="10">
    <source>
        <dbReference type="EMBL" id="EAD5785682.1"/>
    </source>
</evidence>
<dbReference type="Proteomes" id="UP000410967">
    <property type="component" value="Unassembled WGS sequence"/>
</dbReference>
<keyword evidence="1" id="KW-0472">Membrane</keyword>
<dbReference type="Proteomes" id="UP000540117">
    <property type="component" value="Unassembled WGS sequence"/>
</dbReference>
<evidence type="ECO:0000313" key="65">
    <source>
        <dbReference type="Proteomes" id="UP000389283"/>
    </source>
</evidence>
<reference evidence="47 72" key="4">
    <citation type="submission" date="2018-04" db="EMBL/GenBank/DDBJ databases">
        <title>Genome Analysis of a Prevalent Clone of Listeria monocytogenes Sequence Type 87 in China.</title>
        <authorList>
            <person name="Wang Y."/>
        </authorList>
    </citation>
    <scope>NUCLEOTIDE SEQUENCE [LARGE SCALE GENOMIC DNA]</scope>
    <source>
        <strain evidence="47 72">ICDC_LM1523</strain>
    </source>
</reference>
<evidence type="ECO:0000313" key="88">
    <source>
        <dbReference type="Proteomes" id="UP000548278"/>
    </source>
</evidence>
<dbReference type="PANTHER" id="PTHR36434">
    <property type="entry name" value="MEMBRANE PROTEASE YUGP-RELATED"/>
    <property type="match status" value="1"/>
</dbReference>
<evidence type="ECO:0000313" key="73">
    <source>
        <dbReference type="Proteomes" id="UP000467347"/>
    </source>
</evidence>
<dbReference type="Proteomes" id="UP000455569">
    <property type="component" value="Unassembled WGS sequence"/>
</dbReference>
<evidence type="ECO:0000313" key="78">
    <source>
        <dbReference type="Proteomes" id="UP000489121"/>
    </source>
</evidence>
<evidence type="ECO:0000313" key="28">
    <source>
        <dbReference type="EMBL" id="EAK8896598.1"/>
    </source>
</evidence>
<evidence type="ECO:0000313" key="92">
    <source>
        <dbReference type="Proteomes" id="UP000841146"/>
    </source>
</evidence>
<evidence type="ECO:0000313" key="85">
    <source>
        <dbReference type="Proteomes" id="UP000540117"/>
    </source>
</evidence>
<dbReference type="EMBL" id="AAANYN010000002">
    <property type="protein sequence ID" value="EAD5773048.1"/>
    <property type="molecule type" value="Genomic_DNA"/>
</dbReference>
<comment type="caution">
    <text evidence="2">The sequence shown here is derived from an EMBL/GenBank/DDBJ whole genome shotgun (WGS) entry which is preliminary data.</text>
</comment>
<dbReference type="Proteomes" id="UP000331186">
    <property type="component" value="Unassembled WGS sequence"/>
</dbReference>
<evidence type="ECO:0000313" key="74">
    <source>
        <dbReference type="Proteomes" id="UP000467536"/>
    </source>
</evidence>
<evidence type="ECO:0000313" key="61">
    <source>
        <dbReference type="Proteomes" id="UP000365297"/>
    </source>
</evidence>
<evidence type="ECO:0000313" key="37">
    <source>
        <dbReference type="EMBL" id="EDN9836652.1"/>
    </source>
</evidence>
<evidence type="ECO:0000313" key="29">
    <source>
        <dbReference type="EMBL" id="EAK9315779.1"/>
    </source>
</evidence>
<evidence type="ECO:0000313" key="34">
    <source>
        <dbReference type="EMBL" id="ECY6543695.1"/>
    </source>
</evidence>
<keyword evidence="1" id="KW-1133">Transmembrane helix</keyword>
<evidence type="ECO:0000313" key="15">
    <source>
        <dbReference type="EMBL" id="EAG1893822.1"/>
    </source>
</evidence>
<dbReference type="Proteomes" id="UP000467536">
    <property type="component" value="Unassembled WGS sequence"/>
</dbReference>
<evidence type="ECO:0000313" key="18">
    <source>
        <dbReference type="EMBL" id="EAG2995897.1"/>
    </source>
</evidence>
<dbReference type="Proteomes" id="UP000272537">
    <property type="component" value="Unassembled WGS sequence"/>
</dbReference>
<dbReference type="Proteomes" id="UP000481141">
    <property type="component" value="Unassembled WGS sequence"/>
</dbReference>
<dbReference type="EMBL" id="MJTJ01000018">
    <property type="protein sequence ID" value="OET49816.1"/>
    <property type="molecule type" value="Genomic_DNA"/>
</dbReference>
<evidence type="ECO:0000313" key="47">
    <source>
        <dbReference type="EMBL" id="KAA9450261.1"/>
    </source>
</evidence>
<dbReference type="Proteomes" id="UP000379076">
    <property type="component" value="Unassembled WGS sequence"/>
</dbReference>
<dbReference type="Proteomes" id="UP000344343">
    <property type="component" value="Unassembled WGS sequence"/>
</dbReference>
<evidence type="ECO:0000313" key="69">
    <source>
        <dbReference type="Proteomes" id="UP000423131"/>
    </source>
</evidence>
<evidence type="ECO:0000313" key="58">
    <source>
        <dbReference type="Proteomes" id="UP000354255"/>
    </source>
</evidence>
<dbReference type="Proteomes" id="UP000522199">
    <property type="component" value="Unassembled WGS sequence"/>
</dbReference>
<dbReference type="Proteomes" id="UP000478682">
    <property type="component" value="Unassembled WGS sequence"/>
</dbReference>
<organism evidence="2 54">
    <name type="scientific">Listeria monocytogenes</name>
    <dbReference type="NCBI Taxonomy" id="1639"/>
    <lineage>
        <taxon>Bacteria</taxon>
        <taxon>Bacillati</taxon>
        <taxon>Bacillota</taxon>
        <taxon>Bacilli</taxon>
        <taxon>Bacillales</taxon>
        <taxon>Listeriaceae</taxon>
        <taxon>Listeria</taxon>
    </lineage>
</organism>
<evidence type="ECO:0000313" key="41">
    <source>
        <dbReference type="EMBL" id="HAB8397684.1"/>
    </source>
</evidence>
<evidence type="ECO:0000313" key="51">
    <source>
        <dbReference type="Proteomes" id="UP000272537"/>
    </source>
</evidence>
<dbReference type="Proteomes" id="UP000398321">
    <property type="component" value="Unassembled WGS sequence"/>
</dbReference>
<dbReference type="Proteomes" id="UP000467347">
    <property type="component" value="Unassembled WGS sequence"/>
</dbReference>
<dbReference type="Proteomes" id="UP000389283">
    <property type="component" value="Unassembled WGS sequence"/>
</dbReference>
<dbReference type="EMBL" id="AABEMN010000002">
    <property type="protein sequence ID" value="EAG9518537.1"/>
    <property type="molecule type" value="Genomic_DNA"/>
</dbReference>
<evidence type="ECO:0000313" key="60">
    <source>
        <dbReference type="Proteomes" id="UP000364988"/>
    </source>
</evidence>
<evidence type="ECO:0000313" key="21">
    <source>
        <dbReference type="EMBL" id="EAG6170180.1"/>
    </source>
</evidence>
<dbReference type="Proteomes" id="UP000368512">
    <property type="component" value="Unassembled WGS sequence"/>
</dbReference>
<dbReference type="EMBL" id="JACAVN010000005">
    <property type="protein sequence ID" value="NYA02017.1"/>
    <property type="molecule type" value="Genomic_DNA"/>
</dbReference>
<evidence type="ECO:0000313" key="83">
    <source>
        <dbReference type="Proteomes" id="UP000530452"/>
    </source>
</evidence>
<evidence type="ECO:0000313" key="14">
    <source>
        <dbReference type="EMBL" id="EAG0865773.1"/>
    </source>
</evidence>
<dbReference type="EMBL" id="AABATR010000004">
    <property type="protein sequence ID" value="EAG1893822.1"/>
    <property type="molecule type" value="Genomic_DNA"/>
</dbReference>
<dbReference type="Proteomes" id="UP000364988">
    <property type="component" value="Unassembled WGS sequence"/>
</dbReference>